<accession>A0ABY5PCI3</accession>
<dbReference type="Proteomes" id="UP001058860">
    <property type="component" value="Chromosome"/>
</dbReference>
<dbReference type="InterPro" id="IPR027379">
    <property type="entry name" value="CLS_N"/>
</dbReference>
<reference evidence="9" key="1">
    <citation type="submission" date="2021-11" db="EMBL/GenBank/DDBJ databases">
        <title>Cultivation dependent microbiological survey of springs from the worlds oldest radium mine currently devoted to the extraction of radon-saturated water.</title>
        <authorList>
            <person name="Kapinusova G."/>
            <person name="Smrhova T."/>
            <person name="Strejcek M."/>
            <person name="Suman J."/>
            <person name="Jani K."/>
            <person name="Pajer P."/>
            <person name="Uhlik O."/>
        </authorList>
    </citation>
    <scope>NUCLEOTIDE SEQUENCE [LARGE SCALE GENOMIC DNA]</scope>
    <source>
        <strain evidence="9">J379</strain>
    </source>
</reference>
<evidence type="ECO:0000259" key="7">
    <source>
        <dbReference type="Pfam" id="PF13396"/>
    </source>
</evidence>
<feature type="domain" description="Cardiolipin synthase N-terminal" evidence="7">
    <location>
        <begin position="33"/>
        <end position="74"/>
    </location>
</feature>
<evidence type="ECO:0000256" key="3">
    <source>
        <dbReference type="ARBA" id="ARBA00022692"/>
    </source>
</evidence>
<evidence type="ECO:0000256" key="6">
    <source>
        <dbReference type="SAM" id="Phobius"/>
    </source>
</evidence>
<gene>
    <name evidence="8" type="ORF">LRS13_16030</name>
</gene>
<dbReference type="EMBL" id="CP088295">
    <property type="protein sequence ID" value="UUY02215.1"/>
    <property type="molecule type" value="Genomic_DNA"/>
</dbReference>
<keyword evidence="5 6" id="KW-0472">Membrane</keyword>
<name>A0ABY5PCI3_9ACTN</name>
<proteinExistence type="predicted"/>
<organism evidence="8 9">
    <name type="scientific">Svornostia abyssi</name>
    <dbReference type="NCBI Taxonomy" id="2898438"/>
    <lineage>
        <taxon>Bacteria</taxon>
        <taxon>Bacillati</taxon>
        <taxon>Actinomycetota</taxon>
        <taxon>Thermoleophilia</taxon>
        <taxon>Solirubrobacterales</taxon>
        <taxon>Baekduiaceae</taxon>
        <taxon>Svornostia</taxon>
    </lineage>
</organism>
<evidence type="ECO:0000256" key="5">
    <source>
        <dbReference type="ARBA" id="ARBA00023136"/>
    </source>
</evidence>
<evidence type="ECO:0000256" key="1">
    <source>
        <dbReference type="ARBA" id="ARBA00004651"/>
    </source>
</evidence>
<dbReference type="Pfam" id="PF13396">
    <property type="entry name" value="PLDc_N"/>
    <property type="match status" value="1"/>
</dbReference>
<sequence length="75" mass="8378">MSKPTDSKRRWSDLSPAQQGAVIAVGALQFGLQAFALRDLKRRPARQVRGPKPAWAAASFINFLGPLAYLRWGRR</sequence>
<keyword evidence="2" id="KW-1003">Cell membrane</keyword>
<comment type="subcellular location">
    <subcellularLocation>
        <location evidence="1">Cell membrane</location>
        <topology evidence="1">Multi-pass membrane protein</topology>
    </subcellularLocation>
</comment>
<evidence type="ECO:0000256" key="2">
    <source>
        <dbReference type="ARBA" id="ARBA00022475"/>
    </source>
</evidence>
<evidence type="ECO:0000313" key="9">
    <source>
        <dbReference type="Proteomes" id="UP001058860"/>
    </source>
</evidence>
<evidence type="ECO:0000313" key="8">
    <source>
        <dbReference type="EMBL" id="UUY02215.1"/>
    </source>
</evidence>
<dbReference type="RefSeq" id="WP_353862748.1">
    <property type="nucleotide sequence ID" value="NZ_CP088295.1"/>
</dbReference>
<keyword evidence="3 6" id="KW-0812">Transmembrane</keyword>
<keyword evidence="4 6" id="KW-1133">Transmembrane helix</keyword>
<protein>
    <submittedName>
        <fullName evidence="8">PLD nuclease N-terminal domain-containing protein</fullName>
    </submittedName>
</protein>
<feature type="transmembrane region" description="Helical" evidence="6">
    <location>
        <begin position="20"/>
        <end position="40"/>
    </location>
</feature>
<evidence type="ECO:0000256" key="4">
    <source>
        <dbReference type="ARBA" id="ARBA00022989"/>
    </source>
</evidence>
<keyword evidence="9" id="KW-1185">Reference proteome</keyword>